<organism evidence="8">
    <name type="scientific">mine drainage metagenome</name>
    <dbReference type="NCBI Taxonomy" id="410659"/>
    <lineage>
        <taxon>unclassified sequences</taxon>
        <taxon>metagenomes</taxon>
        <taxon>ecological metagenomes</taxon>
    </lineage>
</organism>
<reference evidence="8" key="1">
    <citation type="submission" date="2013-08" db="EMBL/GenBank/DDBJ databases">
        <authorList>
            <person name="Mendez C."/>
            <person name="Richter M."/>
            <person name="Ferrer M."/>
            <person name="Sanchez J."/>
        </authorList>
    </citation>
    <scope>NUCLEOTIDE SEQUENCE</scope>
</reference>
<dbReference type="InterPro" id="IPR001876">
    <property type="entry name" value="Znf_RanBP2"/>
</dbReference>
<dbReference type="InterPro" id="IPR011332">
    <property type="entry name" value="Ribosomal_zn-bd"/>
</dbReference>
<protein>
    <recommendedName>
        <fullName evidence="6">50S ribosomal protein L40e</fullName>
    </recommendedName>
</protein>
<keyword evidence="2" id="KW-0863">Zinc-finger</keyword>
<dbReference type="EMBL" id="AUZZ01005015">
    <property type="protein sequence ID" value="EQD51155.1"/>
    <property type="molecule type" value="Genomic_DNA"/>
</dbReference>
<accession>T1BAA1</accession>
<dbReference type="PROSITE" id="PS01358">
    <property type="entry name" value="ZF_RANBP2_1"/>
    <property type="match status" value="1"/>
</dbReference>
<keyword evidence="1" id="KW-0479">Metal-binding</keyword>
<dbReference type="InterPro" id="IPR001975">
    <property type="entry name" value="Ribosomal_eL40_dom"/>
</dbReference>
<reference evidence="8" key="2">
    <citation type="journal article" date="2014" name="ISME J.">
        <title>Microbial stratification in low pH oxic and suboxic macroscopic growths along an acid mine drainage.</title>
        <authorList>
            <person name="Mendez-Garcia C."/>
            <person name="Mesa V."/>
            <person name="Sprenger R.R."/>
            <person name="Richter M."/>
            <person name="Diez M.S."/>
            <person name="Solano J."/>
            <person name="Bargiela R."/>
            <person name="Golyshina O.V."/>
            <person name="Manteca A."/>
            <person name="Ramos J.L."/>
            <person name="Gallego J.R."/>
            <person name="Llorente I."/>
            <person name="Martins Dos Santos V.A."/>
            <person name="Jensen O.N."/>
            <person name="Pelaez A.I."/>
            <person name="Sanchez J."/>
            <person name="Ferrer M."/>
        </authorList>
    </citation>
    <scope>NUCLEOTIDE SEQUENCE</scope>
</reference>
<feature type="domain" description="RanBP2-type" evidence="7">
    <location>
        <begin position="15"/>
        <end position="34"/>
    </location>
</feature>
<evidence type="ECO:0000256" key="5">
    <source>
        <dbReference type="ARBA" id="ARBA00023274"/>
    </source>
</evidence>
<dbReference type="Gene3D" id="4.10.1060.50">
    <property type="match status" value="1"/>
</dbReference>
<sequence length="50" mass="5890">MARFPVVDAELSRVWICKRCKARNNAGSDKCRKCGYKYLRPKNKESKKKK</sequence>
<evidence type="ECO:0000259" key="7">
    <source>
        <dbReference type="PROSITE" id="PS01358"/>
    </source>
</evidence>
<dbReference type="PANTHER" id="PTHR39649">
    <property type="entry name" value="50S RIBOSOMAL PROTEIN L40E"/>
    <property type="match status" value="1"/>
</dbReference>
<keyword evidence="4 8" id="KW-0689">Ribosomal protein</keyword>
<dbReference type="GO" id="GO:0008270">
    <property type="term" value="F:zinc ion binding"/>
    <property type="evidence" value="ECO:0007669"/>
    <property type="project" value="UniProtKB-KW"/>
</dbReference>
<evidence type="ECO:0000313" key="8">
    <source>
        <dbReference type="EMBL" id="EQD51155.1"/>
    </source>
</evidence>
<keyword evidence="3" id="KW-0862">Zinc</keyword>
<evidence type="ECO:0000256" key="3">
    <source>
        <dbReference type="ARBA" id="ARBA00022833"/>
    </source>
</evidence>
<dbReference type="SUPFAM" id="SSF57829">
    <property type="entry name" value="Zn-binding ribosomal proteins"/>
    <property type="match status" value="1"/>
</dbReference>
<gene>
    <name evidence="8" type="ORF">B2A_07013</name>
</gene>
<name>T1BAA1_9ZZZZ</name>
<dbReference type="InterPro" id="IPR038587">
    <property type="entry name" value="Ribosomal_eL40_sf"/>
</dbReference>
<dbReference type="SMART" id="SM01377">
    <property type="entry name" value="Ribosomal_L40e"/>
    <property type="match status" value="1"/>
</dbReference>
<dbReference type="PANTHER" id="PTHR39649:SF1">
    <property type="entry name" value="LARGE RIBOSOMAL SUBUNIT PROTEIN EL40"/>
    <property type="match status" value="1"/>
</dbReference>
<dbReference type="GO" id="GO:0005840">
    <property type="term" value="C:ribosome"/>
    <property type="evidence" value="ECO:0007669"/>
    <property type="project" value="UniProtKB-KW"/>
</dbReference>
<comment type="caution">
    <text evidence="8">The sequence shown here is derived from an EMBL/GenBank/DDBJ whole genome shotgun (WGS) entry which is preliminary data.</text>
</comment>
<dbReference type="GO" id="GO:0006412">
    <property type="term" value="P:translation"/>
    <property type="evidence" value="ECO:0007669"/>
    <property type="project" value="InterPro"/>
</dbReference>
<proteinExistence type="predicted"/>
<dbReference type="InterPro" id="IPR023657">
    <property type="entry name" value="Ribosomal_eL40_arc"/>
</dbReference>
<dbReference type="GO" id="GO:0003735">
    <property type="term" value="F:structural constituent of ribosome"/>
    <property type="evidence" value="ECO:0007669"/>
    <property type="project" value="InterPro"/>
</dbReference>
<evidence type="ECO:0000256" key="2">
    <source>
        <dbReference type="ARBA" id="ARBA00022771"/>
    </source>
</evidence>
<keyword evidence="5" id="KW-0687">Ribonucleoprotein</keyword>
<evidence type="ECO:0000256" key="4">
    <source>
        <dbReference type="ARBA" id="ARBA00022980"/>
    </source>
</evidence>
<evidence type="ECO:0000256" key="6">
    <source>
        <dbReference type="ARBA" id="ARBA00035355"/>
    </source>
</evidence>
<dbReference type="AlphaFoldDB" id="T1BAA1"/>
<dbReference type="GO" id="GO:1990904">
    <property type="term" value="C:ribonucleoprotein complex"/>
    <property type="evidence" value="ECO:0007669"/>
    <property type="project" value="UniProtKB-KW"/>
</dbReference>
<dbReference type="NCBIfam" id="NF003161">
    <property type="entry name" value="PRK04136.1"/>
    <property type="match status" value="1"/>
</dbReference>
<evidence type="ECO:0000256" key="1">
    <source>
        <dbReference type="ARBA" id="ARBA00022723"/>
    </source>
</evidence>